<accession>A0A8S3V2A7</accession>
<organism evidence="2 3">
    <name type="scientific">Mytilus edulis</name>
    <name type="common">Blue mussel</name>
    <dbReference type="NCBI Taxonomy" id="6550"/>
    <lineage>
        <taxon>Eukaryota</taxon>
        <taxon>Metazoa</taxon>
        <taxon>Spiralia</taxon>
        <taxon>Lophotrochozoa</taxon>
        <taxon>Mollusca</taxon>
        <taxon>Bivalvia</taxon>
        <taxon>Autobranchia</taxon>
        <taxon>Pteriomorphia</taxon>
        <taxon>Mytilida</taxon>
        <taxon>Mytiloidea</taxon>
        <taxon>Mytilidae</taxon>
        <taxon>Mytilinae</taxon>
        <taxon>Mytilus</taxon>
    </lineage>
</organism>
<dbReference type="PANTHER" id="PTHR35558">
    <property type="entry name" value="SGNH_HYDRO DOMAIN-CONTAINING PROTEIN"/>
    <property type="match status" value="1"/>
</dbReference>
<dbReference type="SUPFAM" id="SSF47823">
    <property type="entry name" value="lambda integrase-like, N-terminal domain"/>
    <property type="match status" value="1"/>
</dbReference>
<name>A0A8S3V2A7_MYTED</name>
<dbReference type="Proteomes" id="UP000683360">
    <property type="component" value="Unassembled WGS sequence"/>
</dbReference>
<dbReference type="OrthoDB" id="6149021at2759"/>
<dbReference type="GO" id="GO:0003677">
    <property type="term" value="F:DNA binding"/>
    <property type="evidence" value="ECO:0007669"/>
    <property type="project" value="UniProtKB-KW"/>
</dbReference>
<sequence length="656" mass="73781">MTMAPVPTTATEPITHSGNCPVFQTPSPCIKASDDLARNIPVCLRQKIITGEYIDLALLLINSQASAGDKQKVVISQGEILIQPRQQQQKIDSIDTWTDAYLVYISIYCTAHPHVFQELLKYMHSIRLGAKRCALGWKSYDEQFRLRMSQDPAGSWAVVDPELWLLYMYPPSSNSNAPVSTGRFKCYAFNYQGKCVNQSCPYTHSCLRCSDQHPLIQCPRQNVFPNRVGGNARFQQPRPQFRPRFQARGGNPVQYPTNTKSYSESKLLRHLWDKGWTPINIIELKTYLGDYSNRVDAQLLLEGFTFGFRIQYEGPRISTTAKNLVSAEIHKSETLAKLHDEVKLGRILGPFSKKPISTLRISPIGLVQKPDNGWRLISHLSYPSGGDPFPYIGPGSRSNSIRHSCGVSHGHFGTEVDFLINNSVAPSTAKLYTRALNFFNSFRKDIGLANVWPVSLHDIVAFIAYMYKSGFAHSTINSYTSGLSFYNKLNDYEDYTQKFIVRKMIDGVKRTRSPQMDTRLPISRELLGRILSILSCICSSAYENAFVESRQRPGGANLALNRLGVNIWWQGTGGLTLSKMKNRIRLMLRFEDPPSYIIVHIGGNDIGFSLTLRNQISDSTLTMSWPLRPIGGSVLTLLMLDGLLTSAKSKILSFRI</sequence>
<reference evidence="2" key="1">
    <citation type="submission" date="2021-03" db="EMBL/GenBank/DDBJ databases">
        <authorList>
            <person name="Bekaert M."/>
        </authorList>
    </citation>
    <scope>NUCLEOTIDE SEQUENCE</scope>
</reference>
<evidence type="ECO:0008006" key="4">
    <source>
        <dbReference type="Google" id="ProtNLM"/>
    </source>
</evidence>
<dbReference type="EMBL" id="CAJPWZ010003051">
    <property type="protein sequence ID" value="CAG2250451.1"/>
    <property type="molecule type" value="Genomic_DNA"/>
</dbReference>
<gene>
    <name evidence="2" type="ORF">MEDL_62178</name>
</gene>
<dbReference type="Gene3D" id="1.10.150.130">
    <property type="match status" value="1"/>
</dbReference>
<comment type="caution">
    <text evidence="2">The sequence shown here is derived from an EMBL/GenBank/DDBJ whole genome shotgun (WGS) entry which is preliminary data.</text>
</comment>
<evidence type="ECO:0000256" key="1">
    <source>
        <dbReference type="ARBA" id="ARBA00023125"/>
    </source>
</evidence>
<evidence type="ECO:0000313" key="2">
    <source>
        <dbReference type="EMBL" id="CAG2250451.1"/>
    </source>
</evidence>
<dbReference type="AlphaFoldDB" id="A0A8S3V2A7"/>
<keyword evidence="1" id="KW-0238">DNA-binding</keyword>
<protein>
    <recommendedName>
        <fullName evidence="4">C3H1-type domain-containing protein</fullName>
    </recommendedName>
</protein>
<keyword evidence="3" id="KW-1185">Reference proteome</keyword>
<evidence type="ECO:0000313" key="3">
    <source>
        <dbReference type="Proteomes" id="UP000683360"/>
    </source>
</evidence>
<proteinExistence type="predicted"/>
<dbReference type="PANTHER" id="PTHR35558:SF1">
    <property type="entry name" value="ENDONUCLEASE_EXONUCLEASE_PHOSPHATASE DOMAIN-CONTAINING PROTEIN"/>
    <property type="match status" value="1"/>
</dbReference>
<dbReference type="SUPFAM" id="SSF52266">
    <property type="entry name" value="SGNH hydrolase"/>
    <property type="match status" value="1"/>
</dbReference>
<dbReference type="InterPro" id="IPR010998">
    <property type="entry name" value="Integrase_recombinase_N"/>
</dbReference>